<proteinExistence type="predicted"/>
<reference evidence="1 2" key="1">
    <citation type="submission" date="2020-08" db="EMBL/GenBank/DDBJ databases">
        <title>Oceanospirillum sp. nov. isolated from marine sediment.</title>
        <authorList>
            <person name="Ji X."/>
        </authorList>
    </citation>
    <scope>NUCLEOTIDE SEQUENCE [LARGE SCALE GENOMIC DNA]</scope>
    <source>
        <strain evidence="1 2">D5</strain>
    </source>
</reference>
<accession>A0A839IVF2</accession>
<dbReference type="AlphaFoldDB" id="A0A839IVF2"/>
<keyword evidence="2" id="KW-1185">Reference proteome</keyword>
<comment type="caution">
    <text evidence="1">The sequence shown here is derived from an EMBL/GenBank/DDBJ whole genome shotgun (WGS) entry which is preliminary data.</text>
</comment>
<protein>
    <submittedName>
        <fullName evidence="1">Uncharacterized protein</fullName>
    </submittedName>
</protein>
<gene>
    <name evidence="1" type="ORF">H4O21_22695</name>
</gene>
<dbReference type="RefSeq" id="WP_182811627.1">
    <property type="nucleotide sequence ID" value="NZ_JACJFM010000053.1"/>
</dbReference>
<evidence type="ECO:0000313" key="2">
    <source>
        <dbReference type="Proteomes" id="UP000565262"/>
    </source>
</evidence>
<evidence type="ECO:0000313" key="1">
    <source>
        <dbReference type="EMBL" id="MBB1489423.1"/>
    </source>
</evidence>
<sequence>MDSYFAISEISGFKYPERNLPEYTFSEQDIDIKNAILKIISLAAAGADSDSYLTELEQVVSGSFFARRYDRLSLVLYAPGISRILITRRFLSGRWSFINVLRRLITHKRLPQFNAKPFYLQVDFSEVPSDVINFFNVGLAKRGAGHFEIGVDGLVVIGSDNKTNLFLPGDAYVRSIAGMKQLRNYLAGKYGDDYIRSAQIERFRSNSFLLSDFAISPLYRGLPDKGTINKKLLEDSCLSAISNILKNFREDKRFLPFYDPALDSYKNFESPERDPVSNPYYNILRHSGGGLACVFYEHYFQSGESVETIRQAIEYLKTRTVLYEQAGRKCGYIYNEEIASLGGSGLALYLVARYQLLTGDRSYDAFSSALAWHLIGQITSSGEFIYRIIDHGKKVEPEDNDKHFSLYYPGEALCGLAKYLAYAPEQEQGYIRKKIQLALNFLINIRPVEKAAEYPALPGNSWLMNAIVELWDYPEFRQENYSHFVFSDARKLIDHMYRADDALYPDYAGGFFNQYGDYPLTDGARLEGLMAAFELAVKLGDKQKQQYLWQVLKLGAWSLARLVNSDLTLYPVKRPDRALGGIRQKYTRQWFRIDSVQHVVCLYSRMLLLWQRME</sequence>
<organism evidence="1 2">
    <name type="scientific">Oceanospirillum sediminis</name>
    <dbReference type="NCBI Taxonomy" id="2760088"/>
    <lineage>
        <taxon>Bacteria</taxon>
        <taxon>Pseudomonadati</taxon>
        <taxon>Pseudomonadota</taxon>
        <taxon>Gammaproteobacteria</taxon>
        <taxon>Oceanospirillales</taxon>
        <taxon>Oceanospirillaceae</taxon>
        <taxon>Oceanospirillum</taxon>
    </lineage>
</organism>
<dbReference type="EMBL" id="JACJFM010000053">
    <property type="protein sequence ID" value="MBB1489423.1"/>
    <property type="molecule type" value="Genomic_DNA"/>
</dbReference>
<dbReference type="Proteomes" id="UP000565262">
    <property type="component" value="Unassembled WGS sequence"/>
</dbReference>
<name>A0A839IVF2_9GAMM</name>